<dbReference type="AlphaFoldDB" id="A0A2J6R0N6"/>
<organism evidence="3 4">
    <name type="scientific">Hyaloscypha variabilis (strain UAMH 11265 / GT02V1 / F)</name>
    <name type="common">Meliniomyces variabilis</name>
    <dbReference type="NCBI Taxonomy" id="1149755"/>
    <lineage>
        <taxon>Eukaryota</taxon>
        <taxon>Fungi</taxon>
        <taxon>Dikarya</taxon>
        <taxon>Ascomycota</taxon>
        <taxon>Pezizomycotina</taxon>
        <taxon>Leotiomycetes</taxon>
        <taxon>Helotiales</taxon>
        <taxon>Hyaloscyphaceae</taxon>
        <taxon>Hyaloscypha</taxon>
        <taxon>Hyaloscypha variabilis</taxon>
    </lineage>
</organism>
<dbReference type="Pfam" id="PF13279">
    <property type="entry name" value="4HBT_2"/>
    <property type="match status" value="1"/>
</dbReference>
<keyword evidence="2" id="KW-0472">Membrane</keyword>
<dbReference type="InterPro" id="IPR029069">
    <property type="entry name" value="HotDog_dom_sf"/>
</dbReference>
<dbReference type="SUPFAM" id="SSF54637">
    <property type="entry name" value="Thioesterase/thiol ester dehydrase-isomerase"/>
    <property type="match status" value="1"/>
</dbReference>
<feature type="transmembrane region" description="Helical" evidence="2">
    <location>
        <begin position="6"/>
        <end position="25"/>
    </location>
</feature>
<evidence type="ECO:0000313" key="4">
    <source>
        <dbReference type="Proteomes" id="UP000235786"/>
    </source>
</evidence>
<comment type="similarity">
    <text evidence="1">Belongs to the lcsJ thioesterase family.</text>
</comment>
<dbReference type="InterPro" id="IPR051490">
    <property type="entry name" value="THEM6_lcsJ_thioesterase"/>
</dbReference>
<keyword evidence="2" id="KW-1133">Transmembrane helix</keyword>
<proteinExistence type="inferred from homology"/>
<dbReference type="PANTHER" id="PTHR12475">
    <property type="match status" value="1"/>
</dbReference>
<evidence type="ECO:0000256" key="1">
    <source>
        <dbReference type="ARBA" id="ARBA00038476"/>
    </source>
</evidence>
<sequence>MASVEALSLTTTTALAYISAFLLLLPLRDLFVESFSGQGSYLRITAKLFALGNLKNCLESDYNLHKSNVTYFFDLDVTRLQMVCMLLEPGIVALRNNNRHKIGAWSIVLGGVMCTFKREIGMYRGYEMWSRVLCWDRKWIYIAEHFGEKGAGGYRSVKRRQGEREAKVDEKAILASAISKYVVKLGRLTIHLNLSLNASGLLPPKPGDGWDWKRILAENKKGLKHAEHFAALDGLHGEFTGSQ</sequence>
<keyword evidence="4" id="KW-1185">Reference proteome</keyword>
<dbReference type="OrthoDB" id="265761at2759"/>
<evidence type="ECO:0000256" key="2">
    <source>
        <dbReference type="SAM" id="Phobius"/>
    </source>
</evidence>
<dbReference type="Proteomes" id="UP000235786">
    <property type="component" value="Unassembled WGS sequence"/>
</dbReference>
<evidence type="ECO:0000313" key="3">
    <source>
        <dbReference type="EMBL" id="PMD32061.1"/>
    </source>
</evidence>
<dbReference type="PANTHER" id="PTHR12475:SF4">
    <property type="entry name" value="PROTEIN THEM6"/>
    <property type="match status" value="1"/>
</dbReference>
<reference evidence="3 4" key="1">
    <citation type="submission" date="2016-04" db="EMBL/GenBank/DDBJ databases">
        <title>A degradative enzymes factory behind the ericoid mycorrhizal symbiosis.</title>
        <authorList>
            <consortium name="DOE Joint Genome Institute"/>
            <person name="Martino E."/>
            <person name="Morin E."/>
            <person name="Grelet G."/>
            <person name="Kuo A."/>
            <person name="Kohler A."/>
            <person name="Daghino S."/>
            <person name="Barry K."/>
            <person name="Choi C."/>
            <person name="Cichocki N."/>
            <person name="Clum A."/>
            <person name="Copeland A."/>
            <person name="Hainaut M."/>
            <person name="Haridas S."/>
            <person name="Labutti K."/>
            <person name="Lindquist E."/>
            <person name="Lipzen A."/>
            <person name="Khouja H.-R."/>
            <person name="Murat C."/>
            <person name="Ohm R."/>
            <person name="Olson A."/>
            <person name="Spatafora J."/>
            <person name="Veneault-Fourrey C."/>
            <person name="Henrissat B."/>
            <person name="Grigoriev I."/>
            <person name="Martin F."/>
            <person name="Perotto S."/>
        </authorList>
    </citation>
    <scope>NUCLEOTIDE SEQUENCE [LARGE SCALE GENOMIC DNA]</scope>
    <source>
        <strain evidence="3 4">F</strain>
    </source>
</reference>
<name>A0A2J6R0N6_HYAVF</name>
<protein>
    <submittedName>
        <fullName evidence="3">Uncharacterized protein</fullName>
    </submittedName>
</protein>
<gene>
    <name evidence="3" type="ORF">L207DRAFT_558398</name>
</gene>
<accession>A0A2J6R0N6</accession>
<keyword evidence="2" id="KW-0812">Transmembrane</keyword>
<dbReference type="EMBL" id="KZ613960">
    <property type="protein sequence ID" value="PMD32061.1"/>
    <property type="molecule type" value="Genomic_DNA"/>
</dbReference>